<feature type="active site" evidence="4">
    <location>
        <position position="173"/>
    </location>
</feature>
<keyword evidence="8" id="KW-1185">Reference proteome</keyword>
<evidence type="ECO:0000313" key="8">
    <source>
        <dbReference type="Proteomes" id="UP000182062"/>
    </source>
</evidence>
<dbReference type="InterPro" id="IPR008927">
    <property type="entry name" value="6-PGluconate_DH-like_C_sf"/>
</dbReference>
<accession>A0A1J6WY97</accession>
<gene>
    <name evidence="7" type="ORF">BHE18_14750</name>
</gene>
<dbReference type="InterPro" id="IPR013328">
    <property type="entry name" value="6PGD_dom2"/>
</dbReference>
<dbReference type="SUPFAM" id="SSF51735">
    <property type="entry name" value="NAD(P)-binding Rossmann-fold domains"/>
    <property type="match status" value="1"/>
</dbReference>
<dbReference type="Pfam" id="PF03446">
    <property type="entry name" value="NAD_binding_2"/>
    <property type="match status" value="1"/>
</dbReference>
<dbReference type="RefSeq" id="WP_071616861.1">
    <property type="nucleotide sequence ID" value="NZ_MINN01000022.1"/>
</dbReference>
<dbReference type="InterPro" id="IPR036291">
    <property type="entry name" value="NAD(P)-bd_dom_sf"/>
</dbReference>
<name>A0A1J6WY97_9BACI</name>
<evidence type="ECO:0000256" key="1">
    <source>
        <dbReference type="ARBA" id="ARBA00009080"/>
    </source>
</evidence>
<proteinExistence type="inferred from homology"/>
<dbReference type="PANTHER" id="PTHR43060:SF15">
    <property type="entry name" value="3-HYDROXYISOBUTYRATE DEHYDROGENASE-LIKE 1, MITOCHONDRIAL-RELATED"/>
    <property type="match status" value="1"/>
</dbReference>
<organism evidence="7 8">
    <name type="scientific">Rossellomorea aquimaris</name>
    <dbReference type="NCBI Taxonomy" id="189382"/>
    <lineage>
        <taxon>Bacteria</taxon>
        <taxon>Bacillati</taxon>
        <taxon>Bacillota</taxon>
        <taxon>Bacilli</taxon>
        <taxon>Bacillales</taxon>
        <taxon>Bacillaceae</taxon>
        <taxon>Rossellomorea</taxon>
    </lineage>
</organism>
<dbReference type="InterPro" id="IPR029154">
    <property type="entry name" value="HIBADH-like_NADP-bd"/>
</dbReference>
<dbReference type="AlphaFoldDB" id="A0A1J6WY97"/>
<evidence type="ECO:0000256" key="4">
    <source>
        <dbReference type="PIRSR" id="PIRSR000103-1"/>
    </source>
</evidence>
<evidence type="ECO:0000256" key="2">
    <source>
        <dbReference type="ARBA" id="ARBA00023002"/>
    </source>
</evidence>
<comment type="similarity">
    <text evidence="1">Belongs to the HIBADH-related family.</text>
</comment>
<dbReference type="OrthoDB" id="9786703at2"/>
<dbReference type="Pfam" id="PF14833">
    <property type="entry name" value="NAD_binding_11"/>
    <property type="match status" value="1"/>
</dbReference>
<dbReference type="InterPro" id="IPR002204">
    <property type="entry name" value="3-OH-isobutyrate_DH-rel_CS"/>
</dbReference>
<dbReference type="GO" id="GO:0016491">
    <property type="term" value="F:oxidoreductase activity"/>
    <property type="evidence" value="ECO:0007669"/>
    <property type="project" value="UniProtKB-KW"/>
</dbReference>
<sequence length="309" mass="34083">MKVSFIGLGVMGTGMAFNLAKGEKEGEYEYLVCDANPAALEQFNTQGINTTTNILDTADSDYLFLCLPDLEIVKKVIVGENGVLQHMEPGQKIVDFSTISYLGAVEIAETCKENGIEYMDCPISGHPRTTVEGTLTIMCGGDEELFHTIKPMLDRMGEQILYMGDNGAGQLTKMINNCVLNICCASFSELLPVGVKLGLDPEKLGDVLMTATGSSFASKTLIPKVLEGNFEHSFSLERAYKDMESMNEVLMKYQIPLPTLNGTMQTYQLALQNGQGDFYKHAMIRYFENLLGVKVRKKSYQEAEAELVN</sequence>
<keyword evidence="3" id="KW-0520">NAD</keyword>
<feature type="domain" description="3-hydroxyisobutyrate dehydrogenase-like NAD-binding" evidence="6">
    <location>
        <begin position="167"/>
        <end position="286"/>
    </location>
</feature>
<feature type="domain" description="6-phosphogluconate dehydrogenase NADP-binding" evidence="5">
    <location>
        <begin position="2"/>
        <end position="164"/>
    </location>
</feature>
<dbReference type="GO" id="GO:0051287">
    <property type="term" value="F:NAD binding"/>
    <property type="evidence" value="ECO:0007669"/>
    <property type="project" value="InterPro"/>
</dbReference>
<dbReference type="GO" id="GO:0016054">
    <property type="term" value="P:organic acid catabolic process"/>
    <property type="evidence" value="ECO:0007669"/>
    <property type="project" value="UniProtKB-ARBA"/>
</dbReference>
<dbReference type="InterPro" id="IPR015815">
    <property type="entry name" value="HIBADH-related"/>
</dbReference>
<dbReference type="PIRSF" id="PIRSF000103">
    <property type="entry name" value="HIBADH"/>
    <property type="match status" value="1"/>
</dbReference>
<dbReference type="Gene3D" id="1.10.1040.10">
    <property type="entry name" value="N-(1-d-carboxylethyl)-l-norvaline Dehydrogenase, domain 2"/>
    <property type="match status" value="1"/>
</dbReference>
<evidence type="ECO:0000259" key="6">
    <source>
        <dbReference type="Pfam" id="PF14833"/>
    </source>
</evidence>
<dbReference type="PROSITE" id="PS00895">
    <property type="entry name" value="3_HYDROXYISOBUT_DH"/>
    <property type="match status" value="1"/>
</dbReference>
<dbReference type="Gene3D" id="3.40.50.720">
    <property type="entry name" value="NAD(P)-binding Rossmann-like Domain"/>
    <property type="match status" value="1"/>
</dbReference>
<dbReference type="GO" id="GO:0050661">
    <property type="term" value="F:NADP binding"/>
    <property type="evidence" value="ECO:0007669"/>
    <property type="project" value="InterPro"/>
</dbReference>
<dbReference type="InterPro" id="IPR006115">
    <property type="entry name" value="6PGDH_NADP-bd"/>
</dbReference>
<dbReference type="Proteomes" id="UP000182062">
    <property type="component" value="Unassembled WGS sequence"/>
</dbReference>
<evidence type="ECO:0000256" key="3">
    <source>
        <dbReference type="ARBA" id="ARBA00023027"/>
    </source>
</evidence>
<keyword evidence="2" id="KW-0560">Oxidoreductase</keyword>
<protein>
    <submittedName>
        <fullName evidence="7">Uncharacterized protein</fullName>
    </submittedName>
</protein>
<dbReference type="PANTHER" id="PTHR43060">
    <property type="entry name" value="3-HYDROXYISOBUTYRATE DEHYDROGENASE-LIKE 1, MITOCHONDRIAL-RELATED"/>
    <property type="match status" value="1"/>
</dbReference>
<evidence type="ECO:0000313" key="7">
    <source>
        <dbReference type="EMBL" id="OIU73139.1"/>
    </source>
</evidence>
<reference evidence="7 8" key="1">
    <citation type="submission" date="2016-09" db="EMBL/GenBank/DDBJ databases">
        <title>Bacillus aquimaris SAMM genome sequence reveals colonization and biosurfactant production capacities.</title>
        <authorList>
            <person name="Waghmode S.R."/>
            <person name="Suryavanshi M.V."/>
        </authorList>
    </citation>
    <scope>NUCLEOTIDE SEQUENCE [LARGE SCALE GENOMIC DNA]</scope>
    <source>
        <strain evidence="7 8">SAMM</strain>
    </source>
</reference>
<comment type="caution">
    <text evidence="7">The sequence shown here is derived from an EMBL/GenBank/DDBJ whole genome shotgun (WGS) entry which is preliminary data.</text>
</comment>
<dbReference type="SUPFAM" id="SSF48179">
    <property type="entry name" value="6-phosphogluconate dehydrogenase C-terminal domain-like"/>
    <property type="match status" value="1"/>
</dbReference>
<evidence type="ECO:0000259" key="5">
    <source>
        <dbReference type="Pfam" id="PF03446"/>
    </source>
</evidence>
<dbReference type="EMBL" id="MINN01000022">
    <property type="protein sequence ID" value="OIU73139.1"/>
    <property type="molecule type" value="Genomic_DNA"/>
</dbReference>